<dbReference type="GO" id="GO:0016747">
    <property type="term" value="F:acyltransferase activity, transferring groups other than amino-acyl groups"/>
    <property type="evidence" value="ECO:0007669"/>
    <property type="project" value="InterPro"/>
</dbReference>
<dbReference type="Gene3D" id="3.40.630.30">
    <property type="match status" value="1"/>
</dbReference>
<protein>
    <submittedName>
        <fullName evidence="4">GNAT family N-acetyltransferase</fullName>
    </submittedName>
</protein>
<sequence length="198" mass="22515">MIRIAKKEEANQIAPLIMQAIDEIALMLTGTNTYEQAYPIIESYVASECNRLGYKNCIVKEKEGKIAGVIVGYFIKDLPILDAEMLEIITANSRNSKVVVEKEAEDNDYYIDTVSVHSDYQGAGIGTELLKGVIDYAIKIGANRITLNVDQAKPAVRRLYERNGFEFERERLIMEHSYDYLVYKKKNSVKKDYKTAEV</sequence>
<dbReference type="Pfam" id="PF00583">
    <property type="entry name" value="Acetyltransf_1"/>
    <property type="match status" value="1"/>
</dbReference>
<evidence type="ECO:0000313" key="5">
    <source>
        <dbReference type="Proteomes" id="UP000682134"/>
    </source>
</evidence>
<evidence type="ECO:0000259" key="3">
    <source>
        <dbReference type="PROSITE" id="PS51186"/>
    </source>
</evidence>
<accession>A0A940NHU4</accession>
<dbReference type="Proteomes" id="UP000682134">
    <property type="component" value="Unassembled WGS sequence"/>
</dbReference>
<keyword evidence="5" id="KW-1185">Reference proteome</keyword>
<evidence type="ECO:0000313" key="4">
    <source>
        <dbReference type="EMBL" id="MBP0724317.1"/>
    </source>
</evidence>
<dbReference type="CDD" id="cd04301">
    <property type="entry name" value="NAT_SF"/>
    <property type="match status" value="1"/>
</dbReference>
<dbReference type="SUPFAM" id="SSF55729">
    <property type="entry name" value="Acyl-CoA N-acyltransferases (Nat)"/>
    <property type="match status" value="1"/>
</dbReference>
<dbReference type="InterPro" id="IPR016181">
    <property type="entry name" value="Acyl_CoA_acyltransferase"/>
</dbReference>
<organism evidence="4 5">
    <name type="scientific">Gottfriedia endophytica</name>
    <dbReference type="NCBI Taxonomy" id="2820819"/>
    <lineage>
        <taxon>Bacteria</taxon>
        <taxon>Bacillati</taxon>
        <taxon>Bacillota</taxon>
        <taxon>Bacilli</taxon>
        <taxon>Bacillales</taxon>
        <taxon>Bacillaceae</taxon>
        <taxon>Gottfriedia</taxon>
    </lineage>
</organism>
<reference evidence="4" key="1">
    <citation type="submission" date="2021-04" db="EMBL/GenBank/DDBJ databases">
        <title>Genome seq and assembly of Bacillus sp.</title>
        <authorList>
            <person name="Chhetri G."/>
        </authorList>
    </citation>
    <scope>NUCLEOTIDE SEQUENCE</scope>
    <source>
        <strain evidence="4">RG28</strain>
    </source>
</reference>
<dbReference type="PANTHER" id="PTHR43420">
    <property type="entry name" value="ACETYLTRANSFERASE"/>
    <property type="match status" value="1"/>
</dbReference>
<dbReference type="InterPro" id="IPR050680">
    <property type="entry name" value="YpeA/RimI_acetyltransf"/>
</dbReference>
<feature type="domain" description="N-acetyltransferase" evidence="3">
    <location>
        <begin position="1"/>
        <end position="187"/>
    </location>
</feature>
<dbReference type="PROSITE" id="PS51186">
    <property type="entry name" value="GNAT"/>
    <property type="match status" value="1"/>
</dbReference>
<dbReference type="EMBL" id="JAGIYQ010000002">
    <property type="protein sequence ID" value="MBP0724317.1"/>
    <property type="molecule type" value="Genomic_DNA"/>
</dbReference>
<keyword evidence="2" id="KW-0012">Acyltransferase</keyword>
<comment type="caution">
    <text evidence="4">The sequence shown here is derived from an EMBL/GenBank/DDBJ whole genome shotgun (WGS) entry which is preliminary data.</text>
</comment>
<dbReference type="AlphaFoldDB" id="A0A940NHU4"/>
<dbReference type="RefSeq" id="WP_209402714.1">
    <property type="nucleotide sequence ID" value="NZ_JAGIYQ010000002.1"/>
</dbReference>
<dbReference type="InterPro" id="IPR000182">
    <property type="entry name" value="GNAT_dom"/>
</dbReference>
<gene>
    <name evidence="4" type="ORF">J5Y03_03850</name>
</gene>
<evidence type="ECO:0000256" key="1">
    <source>
        <dbReference type="ARBA" id="ARBA00022679"/>
    </source>
</evidence>
<keyword evidence="1" id="KW-0808">Transferase</keyword>
<proteinExistence type="predicted"/>
<evidence type="ECO:0000256" key="2">
    <source>
        <dbReference type="ARBA" id="ARBA00023315"/>
    </source>
</evidence>
<name>A0A940NHU4_9BACI</name>